<feature type="region of interest" description="Disordered" evidence="1">
    <location>
        <begin position="1"/>
        <end position="68"/>
    </location>
</feature>
<name>A0ABU0R083_9ACTN</name>
<keyword evidence="3" id="KW-1185">Reference proteome</keyword>
<comment type="caution">
    <text evidence="2">The sequence shown here is derived from an EMBL/GenBank/DDBJ whole genome shotgun (WGS) entry which is preliminary data.</text>
</comment>
<sequence length="68" mass="7693">MRTLHGTGDRSGTLLVTGRGNDRVTELPRPGRGQVDKAPKSRHADAVPFAEPDHPHRRFDPHRRHLVR</sequence>
<feature type="compositionally biased region" description="Basic residues" evidence="1">
    <location>
        <begin position="55"/>
        <end position="68"/>
    </location>
</feature>
<dbReference type="Proteomes" id="UP001232755">
    <property type="component" value="Unassembled WGS sequence"/>
</dbReference>
<proteinExistence type="predicted"/>
<organism evidence="2 3">
    <name type="scientific">Streptomyces africanus</name>
    <dbReference type="NCBI Taxonomy" id="231024"/>
    <lineage>
        <taxon>Bacteria</taxon>
        <taxon>Bacillati</taxon>
        <taxon>Actinomycetota</taxon>
        <taxon>Actinomycetes</taxon>
        <taxon>Kitasatosporales</taxon>
        <taxon>Streptomycetaceae</taxon>
        <taxon>Streptomyces</taxon>
    </lineage>
</organism>
<evidence type="ECO:0000256" key="1">
    <source>
        <dbReference type="SAM" id="MobiDB-lite"/>
    </source>
</evidence>
<dbReference type="EMBL" id="JAUSYP010000001">
    <property type="protein sequence ID" value="MDQ0752996.1"/>
    <property type="molecule type" value="Genomic_DNA"/>
</dbReference>
<evidence type="ECO:0000313" key="2">
    <source>
        <dbReference type="EMBL" id="MDQ0752996.1"/>
    </source>
</evidence>
<feature type="compositionally biased region" description="Basic and acidic residues" evidence="1">
    <location>
        <begin position="34"/>
        <end position="45"/>
    </location>
</feature>
<reference evidence="2 3" key="1">
    <citation type="submission" date="2023-07" db="EMBL/GenBank/DDBJ databases">
        <title>Comparative genomics of wheat-associated soil bacteria to identify genetic determinants of phenazine resistance.</title>
        <authorList>
            <person name="Mouncey N."/>
        </authorList>
    </citation>
    <scope>NUCLEOTIDE SEQUENCE [LARGE SCALE GENOMIC DNA]</scope>
    <source>
        <strain evidence="2 3">B3I12</strain>
    </source>
</reference>
<protein>
    <submittedName>
        <fullName evidence="2">Uncharacterized protein</fullName>
    </submittedName>
</protein>
<evidence type="ECO:0000313" key="3">
    <source>
        <dbReference type="Proteomes" id="UP001232755"/>
    </source>
</evidence>
<accession>A0ABU0R083</accession>
<gene>
    <name evidence="2" type="ORF">QF034_007227</name>
</gene>